<protein>
    <submittedName>
        <fullName evidence="2">Membrane protein</fullName>
    </submittedName>
</protein>
<sequence>MDESKVKNSPAAEPGTSRIAAVELAVSKMLRIGIYLAAAVIIVGLLWLLITGEGGYPEDTYPTSFMGIVNGVGDWKPVAVIEAGLLLLILTPVLRVVVSLFVFLREKDYRFVAITALVLLILIISFALGKAG</sequence>
<evidence type="ECO:0000256" key="1">
    <source>
        <dbReference type="SAM" id="Phobius"/>
    </source>
</evidence>
<dbReference type="EMBL" id="BMHF01000004">
    <property type="protein sequence ID" value="GGA31306.1"/>
    <property type="molecule type" value="Genomic_DNA"/>
</dbReference>
<dbReference type="Pfam" id="PF07843">
    <property type="entry name" value="DUF1634"/>
    <property type="match status" value="1"/>
</dbReference>
<gene>
    <name evidence="2" type="ORF">GCM10010917_15470</name>
</gene>
<accession>A0ABQ1FY23</accession>
<proteinExistence type="predicted"/>
<evidence type="ECO:0000313" key="3">
    <source>
        <dbReference type="Proteomes" id="UP000609323"/>
    </source>
</evidence>
<keyword evidence="1" id="KW-0812">Transmembrane</keyword>
<name>A0ABQ1FY23_9BACL</name>
<organism evidence="2 3">
    <name type="scientific">Paenibacillus physcomitrellae</name>
    <dbReference type="NCBI Taxonomy" id="1619311"/>
    <lineage>
        <taxon>Bacteria</taxon>
        <taxon>Bacillati</taxon>
        <taxon>Bacillota</taxon>
        <taxon>Bacilli</taxon>
        <taxon>Bacillales</taxon>
        <taxon>Paenibacillaceae</taxon>
        <taxon>Paenibacillus</taxon>
    </lineage>
</organism>
<feature type="transmembrane region" description="Helical" evidence="1">
    <location>
        <begin position="32"/>
        <end position="50"/>
    </location>
</feature>
<keyword evidence="3" id="KW-1185">Reference proteome</keyword>
<evidence type="ECO:0000313" key="2">
    <source>
        <dbReference type="EMBL" id="GGA31306.1"/>
    </source>
</evidence>
<feature type="transmembrane region" description="Helical" evidence="1">
    <location>
        <begin position="111"/>
        <end position="129"/>
    </location>
</feature>
<keyword evidence="1" id="KW-0472">Membrane</keyword>
<feature type="transmembrane region" description="Helical" evidence="1">
    <location>
        <begin position="83"/>
        <end position="104"/>
    </location>
</feature>
<dbReference type="Proteomes" id="UP000609323">
    <property type="component" value="Unassembled WGS sequence"/>
</dbReference>
<keyword evidence="1" id="KW-1133">Transmembrane helix</keyword>
<comment type="caution">
    <text evidence="2">The sequence shown here is derived from an EMBL/GenBank/DDBJ whole genome shotgun (WGS) entry which is preliminary data.</text>
</comment>
<dbReference type="InterPro" id="IPR012861">
    <property type="entry name" value="DUF1634"/>
</dbReference>
<reference evidence="3" key="1">
    <citation type="journal article" date="2019" name="Int. J. Syst. Evol. Microbiol.">
        <title>The Global Catalogue of Microorganisms (GCM) 10K type strain sequencing project: providing services to taxonomists for standard genome sequencing and annotation.</title>
        <authorList>
            <consortium name="The Broad Institute Genomics Platform"/>
            <consortium name="The Broad Institute Genome Sequencing Center for Infectious Disease"/>
            <person name="Wu L."/>
            <person name="Ma J."/>
        </authorList>
    </citation>
    <scope>NUCLEOTIDE SEQUENCE [LARGE SCALE GENOMIC DNA]</scope>
    <source>
        <strain evidence="3">CGMCC 1.15044</strain>
    </source>
</reference>